<dbReference type="PANTHER" id="PTHR47707">
    <property type="entry name" value="8-OXO-DGTP DIPHOSPHATASE"/>
    <property type="match status" value="1"/>
</dbReference>
<keyword evidence="7" id="KW-0378">Hydrolase</keyword>
<dbReference type="Gene3D" id="3.90.79.10">
    <property type="entry name" value="Nucleoside Triphosphate Pyrophosphohydrolase"/>
    <property type="match status" value="1"/>
</dbReference>
<evidence type="ECO:0000256" key="17">
    <source>
        <dbReference type="PIRSR" id="PIRSR603561-1"/>
    </source>
</evidence>
<keyword evidence="21" id="KW-1185">Reference proteome</keyword>
<dbReference type="SUPFAM" id="SSF55811">
    <property type="entry name" value="Nudix"/>
    <property type="match status" value="1"/>
</dbReference>
<evidence type="ECO:0000256" key="2">
    <source>
        <dbReference type="ARBA" id="ARBA00005582"/>
    </source>
</evidence>
<feature type="binding site" evidence="17">
    <location>
        <begin position="39"/>
        <end position="42"/>
    </location>
    <ligand>
        <name>8-oxo-dGTP</name>
        <dbReference type="ChEBI" id="CHEBI:77896"/>
    </ligand>
</feature>
<dbReference type="AlphaFoldDB" id="C5BP24"/>
<feature type="domain" description="Nudix hydrolase" evidence="19">
    <location>
        <begin position="6"/>
        <end position="135"/>
    </location>
</feature>
<dbReference type="PROSITE" id="PS51462">
    <property type="entry name" value="NUDIX"/>
    <property type="match status" value="1"/>
</dbReference>
<feature type="binding site" evidence="17">
    <location>
        <position position="28"/>
    </location>
    <ligand>
        <name>8-oxo-dGTP</name>
        <dbReference type="ChEBI" id="CHEBI:77896"/>
    </ligand>
</feature>
<evidence type="ECO:0000256" key="7">
    <source>
        <dbReference type="ARBA" id="ARBA00022801"/>
    </source>
</evidence>
<evidence type="ECO:0000313" key="21">
    <source>
        <dbReference type="Proteomes" id="UP000009080"/>
    </source>
</evidence>
<dbReference type="GO" id="GO:0035539">
    <property type="term" value="F:8-oxo-7,8-dihydrodeoxyguanosine triphosphate pyrophosphatase activity"/>
    <property type="evidence" value="ECO:0007669"/>
    <property type="project" value="UniProtKB-EC"/>
</dbReference>
<dbReference type="Pfam" id="PF14815">
    <property type="entry name" value="NUDIX_4"/>
    <property type="match status" value="1"/>
</dbReference>
<reference evidence="20 21" key="1">
    <citation type="journal article" date="2009" name="PLoS ONE">
        <title>The complete genome of Teredinibacter turnerae T7901: an intracellular endosymbiont of marine wood-boring bivalves (shipworms).</title>
        <authorList>
            <person name="Yang J.C."/>
            <person name="Madupu R."/>
            <person name="Durkin A.S."/>
            <person name="Ekborg N.A."/>
            <person name="Pedamallu C.S."/>
            <person name="Hostetler J.B."/>
            <person name="Radune D."/>
            <person name="Toms B.S."/>
            <person name="Henrissat B."/>
            <person name="Coutinho P.M."/>
            <person name="Schwarz S."/>
            <person name="Field L."/>
            <person name="Trindade-Silva A.E."/>
            <person name="Soares C.A.G."/>
            <person name="Elshahawi S."/>
            <person name="Hanora A."/>
            <person name="Schmidt E.W."/>
            <person name="Haygood M.G."/>
            <person name="Posfai J."/>
            <person name="Benner J."/>
            <person name="Madinger C."/>
            <person name="Nove J."/>
            <person name="Anton B."/>
            <person name="Chaudhary K."/>
            <person name="Foster J."/>
            <person name="Holman A."/>
            <person name="Kumar S."/>
            <person name="Lessard P.A."/>
            <person name="Luyten Y.A."/>
            <person name="Slatko B."/>
            <person name="Wood N."/>
            <person name="Wu B."/>
            <person name="Teplitski M."/>
            <person name="Mougous J.D."/>
            <person name="Ward N."/>
            <person name="Eisen J.A."/>
            <person name="Badger J.H."/>
            <person name="Distel D.L."/>
        </authorList>
    </citation>
    <scope>NUCLEOTIDE SEQUENCE [LARGE SCALE GENOMIC DNA]</scope>
    <source>
        <strain evidence="21">ATCC 39867 / T7901</strain>
    </source>
</reference>
<dbReference type="Pfam" id="PF02581">
    <property type="entry name" value="TMP-TENI"/>
    <property type="match status" value="1"/>
</dbReference>
<feature type="binding site" evidence="17">
    <location>
        <position position="124"/>
    </location>
    <ligand>
        <name>8-oxo-dGTP</name>
        <dbReference type="ChEBI" id="CHEBI:77896"/>
    </ligand>
</feature>
<dbReference type="HOGENOM" id="CLU_076087_0_0_6"/>
<comment type="catalytic activity">
    <reaction evidence="11">
        <text>8-oxo-GTP + H2O = 8-oxo-GMP + diphosphate + H(+)</text>
        <dbReference type="Rhea" id="RHEA:67616"/>
        <dbReference type="ChEBI" id="CHEBI:15377"/>
        <dbReference type="ChEBI" id="CHEBI:15378"/>
        <dbReference type="ChEBI" id="CHEBI:33019"/>
        <dbReference type="ChEBI" id="CHEBI:143553"/>
        <dbReference type="ChEBI" id="CHEBI:145694"/>
    </reaction>
</comment>
<dbReference type="EMBL" id="CP001614">
    <property type="protein sequence ID" value="ACR11253.1"/>
    <property type="molecule type" value="Genomic_DNA"/>
</dbReference>
<protein>
    <recommendedName>
        <fullName evidence="13">8-oxo-dGTP diphosphatase</fullName>
        <ecNumber evidence="12">3.6.1.55</ecNumber>
    </recommendedName>
    <alternativeName>
        <fullName evidence="16">7,8-dihydro-8-oxoguanine-triphosphatase</fullName>
    </alternativeName>
    <alternativeName>
        <fullName evidence="15">Mutator protein MutT</fullName>
    </alternativeName>
    <alternativeName>
        <fullName evidence="14">dGTP pyrophosphohydrolase</fullName>
    </alternativeName>
</protein>
<evidence type="ECO:0000259" key="19">
    <source>
        <dbReference type="PROSITE" id="PS51462"/>
    </source>
</evidence>
<dbReference type="SUPFAM" id="SSF51391">
    <property type="entry name" value="Thiamin phosphate synthase"/>
    <property type="match status" value="1"/>
</dbReference>
<dbReference type="GO" id="GO:0044716">
    <property type="term" value="F:8-oxo-GDP phosphatase activity"/>
    <property type="evidence" value="ECO:0007669"/>
    <property type="project" value="TreeGrafter"/>
</dbReference>
<dbReference type="GO" id="GO:0046872">
    <property type="term" value="F:metal ion binding"/>
    <property type="evidence" value="ECO:0007669"/>
    <property type="project" value="UniProtKB-KW"/>
</dbReference>
<dbReference type="GO" id="GO:0009228">
    <property type="term" value="P:thiamine biosynthetic process"/>
    <property type="evidence" value="ECO:0007669"/>
    <property type="project" value="UniProtKB-KW"/>
</dbReference>
<dbReference type="InterPro" id="IPR029119">
    <property type="entry name" value="MutY_C"/>
</dbReference>
<dbReference type="InterPro" id="IPR013785">
    <property type="entry name" value="Aldolase_TIM"/>
</dbReference>
<keyword evidence="3" id="KW-0515">Mutator protein</keyword>
<dbReference type="PANTHER" id="PTHR47707:SF1">
    <property type="entry name" value="NUDIX HYDROLASE FAMILY PROTEIN"/>
    <property type="match status" value="1"/>
</dbReference>
<dbReference type="FunFam" id="3.90.79.10:FF:000014">
    <property type="entry name" value="8-oxo-dGTP diphosphatase MutT"/>
    <property type="match status" value="1"/>
</dbReference>
<dbReference type="eggNOG" id="COG0352">
    <property type="taxonomic scope" value="Bacteria"/>
</dbReference>
<dbReference type="InterPro" id="IPR000086">
    <property type="entry name" value="NUDIX_hydrolase_dom"/>
</dbReference>
<comment type="catalytic activity">
    <reaction evidence="10">
        <text>8-oxo-dGTP + H2O = 8-oxo-dGMP + diphosphate + H(+)</text>
        <dbReference type="Rhea" id="RHEA:31575"/>
        <dbReference type="ChEBI" id="CHEBI:15377"/>
        <dbReference type="ChEBI" id="CHEBI:15378"/>
        <dbReference type="ChEBI" id="CHEBI:33019"/>
        <dbReference type="ChEBI" id="CHEBI:63224"/>
        <dbReference type="ChEBI" id="CHEBI:77896"/>
        <dbReference type="EC" id="3.6.1.55"/>
    </reaction>
</comment>
<keyword evidence="8 18" id="KW-0460">Magnesium</keyword>
<dbReference type="InterPro" id="IPR020476">
    <property type="entry name" value="Nudix_hydrolase"/>
</dbReference>
<dbReference type="Proteomes" id="UP000009080">
    <property type="component" value="Chromosome"/>
</dbReference>
<comment type="similarity">
    <text evidence="2">Belongs to the Nudix hydrolase family.</text>
</comment>
<evidence type="ECO:0000256" key="16">
    <source>
        <dbReference type="ARBA" id="ARBA00042798"/>
    </source>
</evidence>
<keyword evidence="5 18" id="KW-0479">Metal-binding</keyword>
<dbReference type="KEGG" id="ttu:TERTU_3038"/>
<dbReference type="CDD" id="cd00564">
    <property type="entry name" value="TMP_TenI"/>
    <property type="match status" value="1"/>
</dbReference>
<dbReference type="InterPro" id="IPR015797">
    <property type="entry name" value="NUDIX_hydrolase-like_dom_sf"/>
</dbReference>
<evidence type="ECO:0000256" key="11">
    <source>
        <dbReference type="ARBA" id="ARBA00036904"/>
    </source>
</evidence>
<evidence type="ECO:0000256" key="6">
    <source>
        <dbReference type="ARBA" id="ARBA00022763"/>
    </source>
</evidence>
<name>C5BP24_TERTT</name>
<evidence type="ECO:0000256" key="3">
    <source>
        <dbReference type="ARBA" id="ARBA00022457"/>
    </source>
</evidence>
<dbReference type="GO" id="GO:0006260">
    <property type="term" value="P:DNA replication"/>
    <property type="evidence" value="ECO:0007669"/>
    <property type="project" value="UniProtKB-KW"/>
</dbReference>
<feature type="binding site" evidence="17">
    <location>
        <position position="33"/>
    </location>
    <ligand>
        <name>8-oxo-dGTP</name>
        <dbReference type="ChEBI" id="CHEBI:77896"/>
    </ligand>
</feature>
<dbReference type="PROSITE" id="PS00893">
    <property type="entry name" value="NUDIX_BOX"/>
    <property type="match status" value="1"/>
</dbReference>
<dbReference type="eggNOG" id="COG0494">
    <property type="taxonomic scope" value="Bacteria"/>
</dbReference>
<dbReference type="CDD" id="cd03425">
    <property type="entry name" value="NUDIX_MutT_NudA_like"/>
    <property type="match status" value="1"/>
</dbReference>
<evidence type="ECO:0000256" key="15">
    <source>
        <dbReference type="ARBA" id="ARBA00041979"/>
    </source>
</evidence>
<evidence type="ECO:0000256" key="9">
    <source>
        <dbReference type="ARBA" id="ARBA00023204"/>
    </source>
</evidence>
<evidence type="ECO:0000256" key="8">
    <source>
        <dbReference type="ARBA" id="ARBA00022842"/>
    </source>
</evidence>
<dbReference type="Gene3D" id="3.20.20.70">
    <property type="entry name" value="Aldolase class I"/>
    <property type="match status" value="1"/>
</dbReference>
<evidence type="ECO:0000256" key="18">
    <source>
        <dbReference type="PIRSR" id="PIRSR603561-2"/>
    </source>
</evidence>
<proteinExistence type="inferred from homology"/>
<dbReference type="EC" id="3.6.1.55" evidence="12"/>
<dbReference type="GO" id="GO:0006281">
    <property type="term" value="P:DNA repair"/>
    <property type="evidence" value="ECO:0007669"/>
    <property type="project" value="UniProtKB-KW"/>
</dbReference>
<gene>
    <name evidence="20" type="ordered locus">TERTU_3038</name>
</gene>
<dbReference type="InterPro" id="IPR020084">
    <property type="entry name" value="NUDIX_hydrolase_CS"/>
</dbReference>
<keyword evidence="9" id="KW-0234">DNA repair</keyword>
<dbReference type="NCBIfam" id="NF006530">
    <property type="entry name" value="PRK08999.1"/>
    <property type="match status" value="1"/>
</dbReference>
<dbReference type="RefSeq" id="WP_015817365.1">
    <property type="nucleotide sequence ID" value="NC_012997.1"/>
</dbReference>
<accession>C5BP24</accession>
<keyword evidence="6" id="KW-0227">DNA damage</keyword>
<dbReference type="OrthoDB" id="9810648at2"/>
<dbReference type="InterPro" id="IPR036206">
    <property type="entry name" value="ThiamineP_synth_sf"/>
</dbReference>
<evidence type="ECO:0000256" key="12">
    <source>
        <dbReference type="ARBA" id="ARBA00038905"/>
    </source>
</evidence>
<dbReference type="STRING" id="377629.TERTU_3038"/>
<evidence type="ECO:0000256" key="14">
    <source>
        <dbReference type="ARBA" id="ARBA00041592"/>
    </source>
</evidence>
<feature type="binding site" evidence="18">
    <location>
        <position position="42"/>
    </location>
    <ligand>
        <name>Mg(2+)</name>
        <dbReference type="ChEBI" id="CHEBI:18420"/>
    </ligand>
</feature>
<evidence type="ECO:0000256" key="5">
    <source>
        <dbReference type="ARBA" id="ARBA00022723"/>
    </source>
</evidence>
<evidence type="ECO:0000256" key="1">
    <source>
        <dbReference type="ARBA" id="ARBA00001946"/>
    </source>
</evidence>
<dbReference type="GO" id="GO:0008413">
    <property type="term" value="F:8-oxo-7,8-dihydroguanosine triphosphate pyrophosphatase activity"/>
    <property type="evidence" value="ECO:0007669"/>
    <property type="project" value="InterPro"/>
</dbReference>
<dbReference type="NCBIfam" id="TIGR00586">
    <property type="entry name" value="mutt"/>
    <property type="match status" value="1"/>
</dbReference>
<keyword evidence="4" id="KW-0235">DNA replication</keyword>
<evidence type="ECO:0000313" key="20">
    <source>
        <dbReference type="EMBL" id="ACR11253.1"/>
    </source>
</evidence>
<dbReference type="InterPro" id="IPR022998">
    <property type="entry name" value="ThiamineP_synth_TenI"/>
</dbReference>
<organism evidence="20 21">
    <name type="scientific">Teredinibacter turnerae (strain ATCC 39867 / T7901)</name>
    <dbReference type="NCBI Taxonomy" id="377629"/>
    <lineage>
        <taxon>Bacteria</taxon>
        <taxon>Pseudomonadati</taxon>
        <taxon>Pseudomonadota</taxon>
        <taxon>Gammaproteobacteria</taxon>
        <taxon>Cellvibrionales</taxon>
        <taxon>Cellvibrionaceae</taxon>
        <taxon>Teredinibacter</taxon>
    </lineage>
</organism>
<evidence type="ECO:0000256" key="4">
    <source>
        <dbReference type="ARBA" id="ARBA00022705"/>
    </source>
</evidence>
<feature type="binding site" evidence="18">
    <location>
        <position position="62"/>
    </location>
    <ligand>
        <name>Mg(2+)</name>
        <dbReference type="ChEBI" id="CHEBI:18420"/>
    </ligand>
</feature>
<dbReference type="GO" id="GO:0044715">
    <property type="term" value="F:8-oxo-dGDP phosphatase activity"/>
    <property type="evidence" value="ECO:0007669"/>
    <property type="project" value="TreeGrafter"/>
</dbReference>
<dbReference type="InterPro" id="IPR047127">
    <property type="entry name" value="MutT-like"/>
</dbReference>
<dbReference type="PRINTS" id="PR00502">
    <property type="entry name" value="NUDIXFAMILY"/>
</dbReference>
<dbReference type="InterPro" id="IPR003561">
    <property type="entry name" value="Mutator_MutT"/>
</dbReference>
<evidence type="ECO:0000256" key="13">
    <source>
        <dbReference type="ARBA" id="ARBA00040794"/>
    </source>
</evidence>
<evidence type="ECO:0000256" key="10">
    <source>
        <dbReference type="ARBA" id="ARBA00035861"/>
    </source>
</evidence>
<comment type="cofactor">
    <cofactor evidence="1 18">
        <name>Mg(2+)</name>
        <dbReference type="ChEBI" id="CHEBI:18420"/>
    </cofactor>
</comment>
<sequence length="319" mass="34792">MLNIAHKVIHVAVGVVRNAKGEVLIAKRQAGQHLAGFWEFPGGKVEQGECVTTALARELREELGIEVSEAQPLITIPYDYPEKRVLLDVHEVTQYSDSPVSGEGQSIRWVSQSDLRDYTFPPANAPIVTAVQLPAVFCISGEFEGFAALRDRCGSLQSQGITHIQLRAPHLEPAEYLQVYRRLSGEIEGVSLFANTDWQHPNVSQVEQMPRYIHLSSRVLRAGYKPVAGGVISAACHDVEELKLAEHAGAHFVFFSPVKPTSSHPNTPGVGWEALRDFCAVAKVPVYALGGLSELDISQARQCGAQGIAAISALWGRIQ</sequence>